<gene>
    <name evidence="3" type="ORF">V6E02_04200</name>
</gene>
<keyword evidence="3" id="KW-0328">Glycosyltransferase</keyword>
<dbReference type="GO" id="GO:0016757">
    <property type="term" value="F:glycosyltransferase activity"/>
    <property type="evidence" value="ECO:0007669"/>
    <property type="project" value="UniProtKB-KW"/>
</dbReference>
<dbReference type="EC" id="2.4.-.-" evidence="3"/>
<evidence type="ECO:0000313" key="4">
    <source>
        <dbReference type="Proteomes" id="UP001482231"/>
    </source>
</evidence>
<keyword evidence="4" id="KW-1185">Reference proteome</keyword>
<dbReference type="Pfam" id="PF13439">
    <property type="entry name" value="Glyco_transf_4"/>
    <property type="match status" value="1"/>
</dbReference>
<sequence length="395" mass="43500">MRLALVRQRYTPFGGAERFVARALEALRAQGVQVTLVTRHWEGAGEVLRCDPFYLGSLWRDLGFARCVCRALAAQPFDLVQSHERLVCCDLYRAGDGVHRVWLEQRRRTQSWFARLAQALNPYHRYVLTAERRLFESPRLKAVICNSRMVRDEILTHFAIDPGKLHVIYSGVDLARFHPANREQRREARHQLGLSAASTVFLFLGSGYERKGLATLLAAFAQLDAPAAQLLVVGRDRHARRYQRLAQRLGCGARTLFLGPREDVLSCYHAADALVLPTLYDPFPNVALEALACGLPVVTSTKSGAAEVLEEGVTGFVRDALDVSGIADALARLLHPAARAPMGQAARAEAERFNAQAATQALLGLYQRLLAGVQGLDSGTLTPFSQPSAPPTDPA</sequence>
<feature type="domain" description="Glycosyltransferase subfamily 4-like N-terminal" evidence="2">
    <location>
        <begin position="13"/>
        <end position="176"/>
    </location>
</feature>
<reference evidence="3 4" key="1">
    <citation type="submission" date="2024-02" db="EMBL/GenBank/DDBJ databases">
        <title>New thermophilic sulfur-oxidizing bacteria from a hot springs of the Uzon caldera (Kamchatka, Russia).</title>
        <authorList>
            <person name="Dukat A.M."/>
            <person name="Elcheninov A.G."/>
            <person name="Frolov E.N."/>
        </authorList>
    </citation>
    <scope>NUCLEOTIDE SEQUENCE [LARGE SCALE GENOMIC DNA]</scope>
    <source>
        <strain evidence="3 4">AK1</strain>
    </source>
</reference>
<dbReference type="PANTHER" id="PTHR12526">
    <property type="entry name" value="GLYCOSYLTRANSFERASE"/>
    <property type="match status" value="1"/>
</dbReference>
<dbReference type="InterPro" id="IPR028098">
    <property type="entry name" value="Glyco_trans_4-like_N"/>
</dbReference>
<evidence type="ECO:0000313" key="3">
    <source>
        <dbReference type="EMBL" id="MEO1766409.1"/>
    </source>
</evidence>
<name>A0ABV0ECV7_9BURK</name>
<feature type="domain" description="Glycosyl transferase family 1" evidence="1">
    <location>
        <begin position="185"/>
        <end position="347"/>
    </location>
</feature>
<dbReference type="Gene3D" id="3.40.50.2000">
    <property type="entry name" value="Glycogen Phosphorylase B"/>
    <property type="match status" value="2"/>
</dbReference>
<proteinExistence type="predicted"/>
<dbReference type="SUPFAM" id="SSF53756">
    <property type="entry name" value="UDP-Glycosyltransferase/glycogen phosphorylase"/>
    <property type="match status" value="1"/>
</dbReference>
<dbReference type="Proteomes" id="UP001482231">
    <property type="component" value="Unassembled WGS sequence"/>
</dbReference>
<organism evidence="3 4">
    <name type="scientific">Thiobacter aerophilum</name>
    <dbReference type="NCBI Taxonomy" id="3121275"/>
    <lineage>
        <taxon>Bacteria</taxon>
        <taxon>Pseudomonadati</taxon>
        <taxon>Pseudomonadota</taxon>
        <taxon>Betaproteobacteria</taxon>
        <taxon>Burkholderiales</taxon>
        <taxon>Thiobacteraceae</taxon>
        <taxon>Thiobacter</taxon>
    </lineage>
</organism>
<dbReference type="CDD" id="cd03801">
    <property type="entry name" value="GT4_PimA-like"/>
    <property type="match status" value="1"/>
</dbReference>
<comment type="caution">
    <text evidence="3">The sequence shown here is derived from an EMBL/GenBank/DDBJ whole genome shotgun (WGS) entry which is preliminary data.</text>
</comment>
<dbReference type="PANTHER" id="PTHR12526:SF623">
    <property type="entry name" value="WABG"/>
    <property type="match status" value="1"/>
</dbReference>
<dbReference type="RefSeq" id="WP_347307447.1">
    <property type="nucleotide sequence ID" value="NZ_JBAJEX010000002.1"/>
</dbReference>
<dbReference type="Pfam" id="PF00534">
    <property type="entry name" value="Glycos_transf_1"/>
    <property type="match status" value="1"/>
</dbReference>
<dbReference type="InterPro" id="IPR001296">
    <property type="entry name" value="Glyco_trans_1"/>
</dbReference>
<evidence type="ECO:0000259" key="1">
    <source>
        <dbReference type="Pfam" id="PF00534"/>
    </source>
</evidence>
<keyword evidence="3" id="KW-0808">Transferase</keyword>
<accession>A0ABV0ECV7</accession>
<dbReference type="EMBL" id="JBAJEX010000002">
    <property type="protein sequence ID" value="MEO1766409.1"/>
    <property type="molecule type" value="Genomic_DNA"/>
</dbReference>
<protein>
    <submittedName>
        <fullName evidence="3">Glycosyltransferase family 4 protein</fullName>
        <ecNumber evidence="3">2.4.-.-</ecNumber>
    </submittedName>
</protein>
<evidence type="ECO:0000259" key="2">
    <source>
        <dbReference type="Pfam" id="PF13439"/>
    </source>
</evidence>